<reference evidence="2 3" key="1">
    <citation type="submission" date="2020-02" db="EMBL/GenBank/DDBJ databases">
        <authorList>
            <person name="Ma Q."/>
            <person name="Huang Y."/>
            <person name="Song X."/>
            <person name="Pei D."/>
        </authorList>
    </citation>
    <scope>NUCLEOTIDE SEQUENCE [LARGE SCALE GENOMIC DNA]</scope>
    <source>
        <strain evidence="2">Sxm20200214</strain>
        <tissue evidence="2">Leaf</tissue>
    </source>
</reference>
<protein>
    <submittedName>
        <fullName evidence="2">Uncharacterized protein</fullName>
    </submittedName>
</protein>
<organism evidence="2 3">
    <name type="scientific">Brassica carinata</name>
    <name type="common">Ethiopian mustard</name>
    <name type="synonym">Abyssinian cabbage</name>
    <dbReference type="NCBI Taxonomy" id="52824"/>
    <lineage>
        <taxon>Eukaryota</taxon>
        <taxon>Viridiplantae</taxon>
        <taxon>Streptophyta</taxon>
        <taxon>Embryophyta</taxon>
        <taxon>Tracheophyta</taxon>
        <taxon>Spermatophyta</taxon>
        <taxon>Magnoliopsida</taxon>
        <taxon>eudicotyledons</taxon>
        <taxon>Gunneridae</taxon>
        <taxon>Pentapetalae</taxon>
        <taxon>rosids</taxon>
        <taxon>malvids</taxon>
        <taxon>Brassicales</taxon>
        <taxon>Brassicaceae</taxon>
        <taxon>Brassiceae</taxon>
        <taxon>Brassica</taxon>
    </lineage>
</organism>
<sequence length="359" mass="40170">MARLVVMSKGEWSKSQNSVWRFEEDTTIIQNPLVVTFQLPRWMLEPEGETSPPHTIRTRADIDKLLSVHEWNTERRLCIVVGPQKVSKYHYICRSPFTIGRLSFLGEGVTKEQHLARINNIMSHGRIMCSEDVISEFNDPEKLMLMYRFSMEADKARRSLDLNVDVNPTMGDHIVPTVENHPIINQPLPDANQVNANMGYTQAGISPVSVLRNSYAPMSYGGVRVGYVPYEEARYWEMRQGYYDSLMASSYALQLGRIYGVPGSEFTGYQSTDLNIVNSGDQEIPQYQLPVDVDSTASSTELNTGVALTGQINTSAIGTGYVHGHVISEKETTDVKTQGAQRNEDDVVDGTPRAEQGGK</sequence>
<accession>A0A8X8B5J5</accession>
<evidence type="ECO:0000313" key="2">
    <source>
        <dbReference type="EMBL" id="KAG2323365.1"/>
    </source>
</evidence>
<name>A0A8X8B5J5_BRACI</name>
<feature type="region of interest" description="Disordered" evidence="1">
    <location>
        <begin position="331"/>
        <end position="359"/>
    </location>
</feature>
<proteinExistence type="predicted"/>
<dbReference type="Proteomes" id="UP000886595">
    <property type="component" value="Unassembled WGS sequence"/>
</dbReference>
<evidence type="ECO:0000313" key="3">
    <source>
        <dbReference type="Proteomes" id="UP000886595"/>
    </source>
</evidence>
<gene>
    <name evidence="2" type="ORF">Bca52824_016578</name>
</gene>
<keyword evidence="3" id="KW-1185">Reference proteome</keyword>
<dbReference type="OrthoDB" id="1108706at2759"/>
<comment type="caution">
    <text evidence="2">The sequence shown here is derived from an EMBL/GenBank/DDBJ whole genome shotgun (WGS) entry which is preliminary data.</text>
</comment>
<dbReference type="AlphaFoldDB" id="A0A8X8B5J5"/>
<evidence type="ECO:0000256" key="1">
    <source>
        <dbReference type="SAM" id="MobiDB-lite"/>
    </source>
</evidence>
<dbReference type="EMBL" id="JAAMPC010000003">
    <property type="protein sequence ID" value="KAG2323365.1"/>
    <property type="molecule type" value="Genomic_DNA"/>
</dbReference>